<evidence type="ECO:0000256" key="6">
    <source>
        <dbReference type="SAM" id="MobiDB-lite"/>
    </source>
</evidence>
<evidence type="ECO:0000256" key="7">
    <source>
        <dbReference type="SAM" id="Phobius"/>
    </source>
</evidence>
<feature type="transmembrane region" description="Helical" evidence="7">
    <location>
        <begin position="210"/>
        <end position="229"/>
    </location>
</feature>
<keyword evidence="9" id="KW-1185">Reference proteome</keyword>
<feature type="transmembrane region" description="Helical" evidence="7">
    <location>
        <begin position="145"/>
        <end position="167"/>
    </location>
</feature>
<feature type="transmembrane region" description="Helical" evidence="7">
    <location>
        <begin position="435"/>
        <end position="453"/>
    </location>
</feature>
<keyword evidence="2" id="KW-1003">Cell membrane</keyword>
<feature type="transmembrane region" description="Helical" evidence="7">
    <location>
        <begin position="34"/>
        <end position="55"/>
    </location>
</feature>
<evidence type="ECO:0000313" key="9">
    <source>
        <dbReference type="Proteomes" id="UP001501509"/>
    </source>
</evidence>
<feature type="transmembrane region" description="Helical" evidence="7">
    <location>
        <begin position="345"/>
        <end position="366"/>
    </location>
</feature>
<feature type="transmembrane region" description="Helical" evidence="7">
    <location>
        <begin position="292"/>
        <end position="316"/>
    </location>
</feature>
<dbReference type="Gene3D" id="1.20.1740.10">
    <property type="entry name" value="Amino acid/polyamine transporter I"/>
    <property type="match status" value="1"/>
</dbReference>
<dbReference type="Proteomes" id="UP001501509">
    <property type="component" value="Unassembled WGS sequence"/>
</dbReference>
<feature type="transmembrane region" description="Helical" evidence="7">
    <location>
        <begin position="108"/>
        <end position="133"/>
    </location>
</feature>
<evidence type="ECO:0000256" key="4">
    <source>
        <dbReference type="ARBA" id="ARBA00022989"/>
    </source>
</evidence>
<keyword evidence="5 7" id="KW-0472">Membrane</keyword>
<feature type="transmembrane region" description="Helical" evidence="7">
    <location>
        <begin position="61"/>
        <end position="87"/>
    </location>
</feature>
<feature type="transmembrane region" description="Helical" evidence="7">
    <location>
        <begin position="250"/>
        <end position="272"/>
    </location>
</feature>
<feature type="transmembrane region" description="Helical" evidence="7">
    <location>
        <begin position="411"/>
        <end position="429"/>
    </location>
</feature>
<evidence type="ECO:0000256" key="1">
    <source>
        <dbReference type="ARBA" id="ARBA00004651"/>
    </source>
</evidence>
<keyword evidence="4 7" id="KW-1133">Transmembrane helix</keyword>
<reference evidence="9" key="1">
    <citation type="journal article" date="2019" name="Int. J. Syst. Evol. Microbiol.">
        <title>The Global Catalogue of Microorganisms (GCM) 10K type strain sequencing project: providing services to taxonomists for standard genome sequencing and annotation.</title>
        <authorList>
            <consortium name="The Broad Institute Genomics Platform"/>
            <consortium name="The Broad Institute Genome Sequencing Center for Infectious Disease"/>
            <person name="Wu L."/>
            <person name="Ma J."/>
        </authorList>
    </citation>
    <scope>NUCLEOTIDE SEQUENCE [LARGE SCALE GENOMIC DNA]</scope>
    <source>
        <strain evidence="9">JCM 6833</strain>
    </source>
</reference>
<dbReference type="PANTHER" id="PTHR42770:SF18">
    <property type="entry name" value="ARGININE_AGMATINE ANTIPORTER"/>
    <property type="match status" value="1"/>
</dbReference>
<dbReference type="EMBL" id="BAAATD010000003">
    <property type="protein sequence ID" value="GAA2591249.1"/>
    <property type="molecule type" value="Genomic_DNA"/>
</dbReference>
<gene>
    <name evidence="8" type="ORF">GCM10010411_25270</name>
</gene>
<dbReference type="InterPro" id="IPR050367">
    <property type="entry name" value="APC_superfamily"/>
</dbReference>
<proteinExistence type="predicted"/>
<evidence type="ECO:0000313" key="8">
    <source>
        <dbReference type="EMBL" id="GAA2591249.1"/>
    </source>
</evidence>
<dbReference type="PIRSF" id="PIRSF006060">
    <property type="entry name" value="AA_transporter"/>
    <property type="match status" value="1"/>
</dbReference>
<dbReference type="Pfam" id="PF13520">
    <property type="entry name" value="AA_permease_2"/>
    <property type="match status" value="1"/>
</dbReference>
<feature type="transmembrane region" description="Helical" evidence="7">
    <location>
        <begin position="378"/>
        <end position="399"/>
    </location>
</feature>
<keyword evidence="3 7" id="KW-0812">Transmembrane</keyword>
<feature type="region of interest" description="Disordered" evidence="6">
    <location>
        <begin position="1"/>
        <end position="28"/>
    </location>
</feature>
<dbReference type="PANTHER" id="PTHR42770">
    <property type="entry name" value="AMINO ACID TRANSPORTER-RELATED"/>
    <property type="match status" value="1"/>
</dbReference>
<evidence type="ECO:0000256" key="5">
    <source>
        <dbReference type="ARBA" id="ARBA00023136"/>
    </source>
</evidence>
<comment type="subcellular location">
    <subcellularLocation>
        <location evidence="1">Cell membrane</location>
        <topology evidence="1">Multi-pass membrane protein</topology>
    </subcellularLocation>
</comment>
<sequence length="480" mass="49916">MGEPKAGWEAAELTKAGAQEPEREAVEGVGGPKLGLPAATALVVGNIVGTGIFLLPASLAGIGTISILVFGLVTIGALALAIVFGKLGARIPASGGPYAYARDAFGEFLGFWTAWSFWLTAWIGNAAISFAWVGYVNYFLKWDSTAGKLLIGLVGLWIPALINLSGVKNIGAFQMVTTVLKFVPLIFVGIVGLFFISAGNFPAFNAGGDSFLGALSLAAGLILFAYSGMESVTIVAERVKDPERNIGKASVFGVLACAAMYMLATVAVFGTVPADRLASSTAPFADAINNMFGGSLGGGLMAACAVVSGIGALNGWTMLVAEMPMAAARDGMFPRAFGRLSRRDAPIVGIIVGTILTSLMLAYAYLGSESGFDTILLLASFTTAIPYFFSAGAQLFWLVTGGREVNKARMARDLALATLALLFGAWIVYGSGESAVMLGVLMMLVGVPVYIWTKARRGEYGPMERRAAAARATRSLGGTS</sequence>
<evidence type="ECO:0000256" key="2">
    <source>
        <dbReference type="ARBA" id="ARBA00022475"/>
    </source>
</evidence>
<evidence type="ECO:0000256" key="3">
    <source>
        <dbReference type="ARBA" id="ARBA00022692"/>
    </source>
</evidence>
<comment type="caution">
    <text evidence="8">The sequence shown here is derived from an EMBL/GenBank/DDBJ whole genome shotgun (WGS) entry which is preliminary data.</text>
</comment>
<feature type="transmembrane region" description="Helical" evidence="7">
    <location>
        <begin position="179"/>
        <end position="198"/>
    </location>
</feature>
<accession>A0ABP6BWJ6</accession>
<dbReference type="InterPro" id="IPR002293">
    <property type="entry name" value="AA/rel_permease1"/>
</dbReference>
<name>A0ABP6BWJ6_9ACTN</name>
<organism evidence="8 9">
    <name type="scientific">Actinomadura fulvescens</name>
    <dbReference type="NCBI Taxonomy" id="46160"/>
    <lineage>
        <taxon>Bacteria</taxon>
        <taxon>Bacillati</taxon>
        <taxon>Actinomycetota</taxon>
        <taxon>Actinomycetes</taxon>
        <taxon>Streptosporangiales</taxon>
        <taxon>Thermomonosporaceae</taxon>
        <taxon>Actinomadura</taxon>
    </lineage>
</organism>
<protein>
    <submittedName>
        <fullName evidence="8">Amino acid permease</fullName>
    </submittedName>
</protein>